<keyword evidence="1" id="KW-0472">Membrane</keyword>
<feature type="transmembrane region" description="Helical" evidence="1">
    <location>
        <begin position="102"/>
        <end position="124"/>
    </location>
</feature>
<dbReference type="GeneID" id="91108321"/>
<reference evidence="2" key="1">
    <citation type="submission" date="2024-06" db="EMBL/GenBank/DDBJ databases">
        <title>Genome Sequence of an extremely halophilic archaeon isolated from Permian era halite, Salado Formation, Carlsbad, New Mexico: Halobacterium sp. strain NMX12-1.</title>
        <authorList>
            <person name="Sotoa L."/>
            <person name="DasSarma P."/>
            <person name="Anton B.P."/>
            <person name="Vincze T."/>
            <person name="Verma I."/>
            <person name="Eralp B."/>
            <person name="Powers D.W."/>
            <person name="Dozier B.L."/>
            <person name="Roberts R.J."/>
            <person name="DasSarma S."/>
        </authorList>
    </citation>
    <scope>NUCLEOTIDE SEQUENCE</scope>
    <source>
        <strain evidence="2">NMX12-1</strain>
    </source>
</reference>
<dbReference type="KEGG" id="hanx:ABSL23_04190"/>
<keyword evidence="1" id="KW-1133">Transmembrane helix</keyword>
<evidence type="ECO:0008006" key="3">
    <source>
        <dbReference type="Google" id="ProtNLM"/>
    </source>
</evidence>
<protein>
    <recommendedName>
        <fullName evidence="3">DUF2892 domain-containing protein</fullName>
    </recommendedName>
</protein>
<name>A0AAU8CE46_9EURY</name>
<dbReference type="RefSeq" id="WP_353634826.1">
    <property type="nucleotide sequence ID" value="NZ_CP159204.1"/>
</dbReference>
<organism evidence="2">
    <name type="scientific">Halobacterium sp. NMX12-1</name>
    <dbReference type="NCBI Taxonomy" id="3166650"/>
    <lineage>
        <taxon>Archaea</taxon>
        <taxon>Methanobacteriati</taxon>
        <taxon>Methanobacteriota</taxon>
        <taxon>Stenosarchaea group</taxon>
        <taxon>Halobacteria</taxon>
        <taxon>Halobacteriales</taxon>
        <taxon>Halobacteriaceae</taxon>
        <taxon>Halobacterium</taxon>
    </lineage>
</organism>
<feature type="transmembrane region" description="Helical" evidence="1">
    <location>
        <begin position="20"/>
        <end position="39"/>
    </location>
</feature>
<proteinExistence type="predicted"/>
<accession>A0AAU8CE46</accession>
<evidence type="ECO:0000313" key="2">
    <source>
        <dbReference type="EMBL" id="XCF17222.1"/>
    </source>
</evidence>
<dbReference type="AlphaFoldDB" id="A0AAU8CE46"/>
<keyword evidence="1" id="KW-0812">Transmembrane</keyword>
<sequence length="128" mass="13193">MTEYQPGACNIGHAERRRRYLTGVAGFAAAALLVAAVATVHADRAWLLAAVAPLFVGFLGVLQARARFCVGFAMAGVFDVSASGERRQPAPEAGQRADRKRAIVLSVKALAAATVGALALYLAAGALA</sequence>
<evidence type="ECO:0000256" key="1">
    <source>
        <dbReference type="SAM" id="Phobius"/>
    </source>
</evidence>
<gene>
    <name evidence="2" type="ORF">ABSL23_04190</name>
</gene>
<feature type="transmembrane region" description="Helical" evidence="1">
    <location>
        <begin position="45"/>
        <end position="64"/>
    </location>
</feature>
<dbReference type="EMBL" id="CP159204">
    <property type="protein sequence ID" value="XCF17222.1"/>
    <property type="molecule type" value="Genomic_DNA"/>
</dbReference>